<sequence length="55" mass="6665">MLMFQVPSETFRSGFRFMINSSFRRRTQLVQSFSVVFLYWFYVFSLICSFISCII</sequence>
<gene>
    <name evidence="2" type="ORF">HKW66_Vig0094950</name>
</gene>
<organism evidence="2 3">
    <name type="scientific">Phaseolus angularis</name>
    <name type="common">Azuki bean</name>
    <name type="synonym">Vigna angularis</name>
    <dbReference type="NCBI Taxonomy" id="3914"/>
    <lineage>
        <taxon>Eukaryota</taxon>
        <taxon>Viridiplantae</taxon>
        <taxon>Streptophyta</taxon>
        <taxon>Embryophyta</taxon>
        <taxon>Tracheophyta</taxon>
        <taxon>Spermatophyta</taxon>
        <taxon>Magnoliopsida</taxon>
        <taxon>eudicotyledons</taxon>
        <taxon>Gunneridae</taxon>
        <taxon>Pentapetalae</taxon>
        <taxon>rosids</taxon>
        <taxon>fabids</taxon>
        <taxon>Fabales</taxon>
        <taxon>Fabaceae</taxon>
        <taxon>Papilionoideae</taxon>
        <taxon>50 kb inversion clade</taxon>
        <taxon>NPAAA clade</taxon>
        <taxon>indigoferoid/millettioid clade</taxon>
        <taxon>Phaseoleae</taxon>
        <taxon>Vigna</taxon>
    </lineage>
</organism>
<evidence type="ECO:0000313" key="2">
    <source>
        <dbReference type="EMBL" id="KAG2400651.1"/>
    </source>
</evidence>
<keyword evidence="1" id="KW-0812">Transmembrane</keyword>
<dbReference type="AlphaFoldDB" id="A0A8T0KMH4"/>
<accession>A0A8T0KMH4</accession>
<keyword evidence="1" id="KW-0472">Membrane</keyword>
<evidence type="ECO:0000256" key="1">
    <source>
        <dbReference type="SAM" id="Phobius"/>
    </source>
</evidence>
<keyword evidence="1" id="KW-1133">Transmembrane helix</keyword>
<protein>
    <submittedName>
        <fullName evidence="2">Uncharacterized protein</fullName>
    </submittedName>
</protein>
<proteinExistence type="predicted"/>
<reference evidence="2 3" key="1">
    <citation type="submission" date="2020-05" db="EMBL/GenBank/DDBJ databases">
        <title>Vigna angularis (adzuki bean) Var. LongXiaoDou No. 4 denovo assembly.</title>
        <authorList>
            <person name="Xiang H."/>
        </authorList>
    </citation>
    <scope>NUCLEOTIDE SEQUENCE [LARGE SCALE GENOMIC DNA]</scope>
    <source>
        <tissue evidence="2">Leaf</tissue>
    </source>
</reference>
<dbReference type="EMBL" id="JABFOF010000004">
    <property type="protein sequence ID" value="KAG2400651.1"/>
    <property type="molecule type" value="Genomic_DNA"/>
</dbReference>
<dbReference type="Proteomes" id="UP000743370">
    <property type="component" value="Unassembled WGS sequence"/>
</dbReference>
<dbReference type="PANTHER" id="PTHR48137">
    <property type="match status" value="1"/>
</dbReference>
<feature type="transmembrane region" description="Helical" evidence="1">
    <location>
        <begin position="33"/>
        <end position="54"/>
    </location>
</feature>
<evidence type="ECO:0000313" key="3">
    <source>
        <dbReference type="Proteomes" id="UP000743370"/>
    </source>
</evidence>
<dbReference type="PANTHER" id="PTHR48137:SF3">
    <property type="entry name" value="PEPTIDE UPSTREAM OPEN READING FRAME 5"/>
    <property type="match status" value="1"/>
</dbReference>
<comment type="caution">
    <text evidence="2">The sequence shown here is derived from an EMBL/GenBank/DDBJ whole genome shotgun (WGS) entry which is preliminary data.</text>
</comment>
<name>A0A8T0KMH4_PHAAN</name>